<dbReference type="EC" id="4.1.99.3" evidence="10"/>
<evidence type="ECO:0000256" key="7">
    <source>
        <dbReference type="PIRSR" id="PIRSR602081-2"/>
    </source>
</evidence>
<keyword evidence="3 6" id="KW-0285">Flavoprotein</keyword>
<dbReference type="Pfam" id="PF03441">
    <property type="entry name" value="FAD_binding_7"/>
    <property type="match status" value="1"/>
</dbReference>
<dbReference type="PANTHER" id="PTHR11455">
    <property type="entry name" value="CRYPTOCHROME"/>
    <property type="match status" value="1"/>
</dbReference>
<dbReference type="InterPro" id="IPR005101">
    <property type="entry name" value="Cryptochr/Photolyase_FAD-bd"/>
</dbReference>
<dbReference type="GO" id="GO:0009416">
    <property type="term" value="P:response to light stimulus"/>
    <property type="evidence" value="ECO:0007669"/>
    <property type="project" value="TreeGrafter"/>
</dbReference>
<dbReference type="GO" id="GO:0003677">
    <property type="term" value="F:DNA binding"/>
    <property type="evidence" value="ECO:0007669"/>
    <property type="project" value="TreeGrafter"/>
</dbReference>
<dbReference type="PROSITE" id="PS51645">
    <property type="entry name" value="PHR_CRY_ALPHA_BETA"/>
    <property type="match status" value="1"/>
</dbReference>
<protein>
    <submittedName>
        <fullName evidence="10">Deoxyribodipyrimidine photo-lyase</fullName>
        <ecNumber evidence="10">4.1.99.3</ecNumber>
    </submittedName>
</protein>
<evidence type="ECO:0000256" key="6">
    <source>
        <dbReference type="PIRSR" id="PIRSR602081-1"/>
    </source>
</evidence>
<evidence type="ECO:0000256" key="2">
    <source>
        <dbReference type="ARBA" id="ARBA00005862"/>
    </source>
</evidence>
<dbReference type="Gene3D" id="3.40.50.620">
    <property type="entry name" value="HUPs"/>
    <property type="match status" value="1"/>
</dbReference>
<dbReference type="InterPro" id="IPR002081">
    <property type="entry name" value="Cryptochrome/DNA_photolyase_1"/>
</dbReference>
<evidence type="ECO:0000313" key="11">
    <source>
        <dbReference type="Proteomes" id="UP000680020"/>
    </source>
</evidence>
<comment type="cofactor">
    <cofactor evidence="6">
        <name>FAD</name>
        <dbReference type="ChEBI" id="CHEBI:57692"/>
    </cofactor>
    <text evidence="6">Binds 1 FAD per subunit.</text>
</comment>
<dbReference type="Proteomes" id="UP000680020">
    <property type="component" value="Unassembled WGS sequence"/>
</dbReference>
<dbReference type="GO" id="GO:0006950">
    <property type="term" value="P:response to stress"/>
    <property type="evidence" value="ECO:0007669"/>
    <property type="project" value="UniProtKB-ARBA"/>
</dbReference>
<dbReference type="SUPFAM" id="SSF48173">
    <property type="entry name" value="Cryptochrome/photolyase FAD-binding domain"/>
    <property type="match status" value="1"/>
</dbReference>
<dbReference type="PANTHER" id="PTHR11455:SF9">
    <property type="entry name" value="CRYPTOCHROME CIRCADIAN CLOCK 5 ISOFORM X1"/>
    <property type="match status" value="1"/>
</dbReference>
<dbReference type="AlphaFoldDB" id="A0AB35BUC0"/>
<evidence type="ECO:0000256" key="4">
    <source>
        <dbReference type="ARBA" id="ARBA00022827"/>
    </source>
</evidence>
<reference evidence="10" key="1">
    <citation type="submission" date="2021-03" db="EMBL/GenBank/DDBJ databases">
        <title>Identification and antibiotic profiling of Wohlfahrtiimonas chitiniclastica, an underestimated human pathogen.</title>
        <authorList>
            <person name="Kopf A."/>
            <person name="Bunk B."/>
            <person name="Coldewey S."/>
            <person name="Gunzer F."/>
            <person name="Riedel T."/>
            <person name="Schroettner P."/>
        </authorList>
    </citation>
    <scope>NUCLEOTIDE SEQUENCE</scope>
    <source>
        <strain evidence="10">DSM 100917</strain>
    </source>
</reference>
<feature type="site" description="Electron transfer via tryptophanyl radical" evidence="7">
    <location>
        <position position="382"/>
    </location>
</feature>
<dbReference type="RefSeq" id="WP_213403192.1">
    <property type="nucleotide sequence ID" value="NZ_JAGIBT010000001.1"/>
</dbReference>
<dbReference type="Gene3D" id="1.25.40.80">
    <property type="match status" value="1"/>
</dbReference>
<feature type="binding site" evidence="6">
    <location>
        <position position="271"/>
    </location>
    <ligand>
        <name>FAD</name>
        <dbReference type="ChEBI" id="CHEBI:57692"/>
    </ligand>
</feature>
<name>A0AB35BUC0_9GAMM</name>
<dbReference type="InterPro" id="IPR036134">
    <property type="entry name" value="Crypto/Photolyase_FAD-like_sf"/>
</dbReference>
<comment type="similarity">
    <text evidence="2">Belongs to the DNA photolyase class-1 family.</text>
</comment>
<sequence length="457" mass="53500">MRSLMWFRSDLRIHDNEALYKATQNQQAIALFIIAHEDWQKHHDAKLKLAFMWRNLQVLQKALDHKNIPLKIIEVDSWAQIPERINQLMLDHQISSLYFNHEVGINEVERDRAVYRQLKKSGFKINHCHDKTLVKLGSILNGDNNPYKVFTAFKKRLIEVLEHQPFENDCEIPVQAPTGLTSDDIQVNPYQAFDDLAYQAGEDAAFGVLQDFLKEDIFHYHNHRDIPAIDGTSRLSPYLTQGVVSVKALLREALILNEGHFKTGDEGILTWMNELYWREFYYHIMWNFPNVSKNRAFQEKTEKIQWRDNEADFDAWKNGKTGVPIVDAFMRQLKATGWMHNRGRMITAMFLTKNLLIDWRKGEAWFMQNLIDGDFAANNGGWQWSASTGTDAVPYFRIFNPVTQSERFDPKGDFIRQWCPELSHLDHQQIHKVQKNVIVDLKSSRVRAIEAFKRLSE</sequence>
<evidence type="ECO:0000256" key="3">
    <source>
        <dbReference type="ARBA" id="ARBA00022630"/>
    </source>
</evidence>
<evidence type="ECO:0000313" key="10">
    <source>
        <dbReference type="EMBL" id="MBS7823588.1"/>
    </source>
</evidence>
<comment type="cofactor">
    <cofactor evidence="1">
        <name>(6R)-5,10-methylene-5,6,7,8-tetrahydrofolate</name>
        <dbReference type="ChEBI" id="CHEBI:15636"/>
    </cofactor>
</comment>
<dbReference type="GO" id="GO:0003904">
    <property type="term" value="F:deoxyribodipyrimidine photo-lyase activity"/>
    <property type="evidence" value="ECO:0007669"/>
    <property type="project" value="UniProtKB-EC"/>
</dbReference>
<feature type="binding site" evidence="6">
    <location>
        <begin position="372"/>
        <end position="374"/>
    </location>
    <ligand>
        <name>FAD</name>
        <dbReference type="ChEBI" id="CHEBI:57692"/>
    </ligand>
</feature>
<dbReference type="InterPro" id="IPR018394">
    <property type="entry name" value="DNA_photolyase_1_CS_C"/>
</dbReference>
<dbReference type="GO" id="GO:0071949">
    <property type="term" value="F:FAD binding"/>
    <property type="evidence" value="ECO:0007669"/>
    <property type="project" value="TreeGrafter"/>
</dbReference>
<dbReference type="PRINTS" id="PR00147">
    <property type="entry name" value="DNAPHOTLYASE"/>
</dbReference>
<comment type="caution">
    <text evidence="10">The sequence shown here is derived from an EMBL/GenBank/DDBJ whole genome shotgun (WGS) entry which is preliminary data.</text>
</comment>
<feature type="binding site" evidence="6">
    <location>
        <begin position="274"/>
        <end position="281"/>
    </location>
    <ligand>
        <name>FAD</name>
        <dbReference type="ChEBI" id="CHEBI:57692"/>
    </ligand>
</feature>
<dbReference type="EMBL" id="JAGIBU010000001">
    <property type="protein sequence ID" value="MBS7823588.1"/>
    <property type="molecule type" value="Genomic_DNA"/>
</dbReference>
<comment type="similarity">
    <text evidence="8">Belongs to the DNA photolyase family.</text>
</comment>
<dbReference type="InterPro" id="IPR006050">
    <property type="entry name" value="DNA_photolyase_N"/>
</dbReference>
<dbReference type="Pfam" id="PF00875">
    <property type="entry name" value="DNA_photolyase"/>
    <property type="match status" value="1"/>
</dbReference>
<keyword evidence="10" id="KW-0456">Lyase</keyword>
<dbReference type="InterPro" id="IPR014729">
    <property type="entry name" value="Rossmann-like_a/b/a_fold"/>
</dbReference>
<accession>A0AB35BUC0</accession>
<evidence type="ECO:0000256" key="5">
    <source>
        <dbReference type="ARBA" id="ARBA00022991"/>
    </source>
</evidence>
<organism evidence="10 11">
    <name type="scientific">Wohlfahrtiimonas chitiniclastica</name>
    <dbReference type="NCBI Taxonomy" id="400946"/>
    <lineage>
        <taxon>Bacteria</taxon>
        <taxon>Pseudomonadati</taxon>
        <taxon>Pseudomonadota</taxon>
        <taxon>Gammaproteobacteria</taxon>
        <taxon>Cardiobacteriales</taxon>
        <taxon>Ignatzschineriaceae</taxon>
        <taxon>Wohlfahrtiimonas</taxon>
    </lineage>
</organism>
<feature type="domain" description="Photolyase/cryptochrome alpha/beta" evidence="9">
    <location>
        <begin position="1"/>
        <end position="133"/>
    </location>
</feature>
<dbReference type="PROSITE" id="PS00394">
    <property type="entry name" value="DNA_PHOTOLYASES_1_1"/>
    <property type="match status" value="1"/>
</dbReference>
<dbReference type="Gene3D" id="1.10.579.10">
    <property type="entry name" value="DNA Cyclobutane Dipyrimidine Photolyase, subunit A, domain 3"/>
    <property type="match status" value="1"/>
</dbReference>
<feature type="site" description="Electron transfer via tryptophanyl radical" evidence="7">
    <location>
        <position position="306"/>
    </location>
</feature>
<feature type="site" description="Electron transfer via tryptophanyl radical" evidence="7">
    <location>
        <position position="359"/>
    </location>
</feature>
<gene>
    <name evidence="10" type="ORF">J7561_00020</name>
</gene>
<feature type="binding site" evidence="6">
    <location>
        <begin position="232"/>
        <end position="236"/>
    </location>
    <ligand>
        <name>FAD</name>
        <dbReference type="ChEBI" id="CHEBI:57692"/>
    </ligand>
</feature>
<dbReference type="SUPFAM" id="SSF52425">
    <property type="entry name" value="Cryptochrome/photolyase, N-terminal domain"/>
    <property type="match status" value="1"/>
</dbReference>
<keyword evidence="4 6" id="KW-0274">FAD</keyword>
<proteinExistence type="inferred from homology"/>
<keyword evidence="5 8" id="KW-0157">Chromophore</keyword>
<evidence type="ECO:0000259" key="9">
    <source>
        <dbReference type="PROSITE" id="PS51645"/>
    </source>
</evidence>
<dbReference type="GO" id="GO:0006139">
    <property type="term" value="P:nucleobase-containing compound metabolic process"/>
    <property type="evidence" value="ECO:0007669"/>
    <property type="project" value="UniProtKB-ARBA"/>
</dbReference>
<dbReference type="InterPro" id="IPR036155">
    <property type="entry name" value="Crypto/Photolyase_N_sf"/>
</dbReference>
<feature type="binding site" evidence="6">
    <location>
        <position position="220"/>
    </location>
    <ligand>
        <name>FAD</name>
        <dbReference type="ChEBI" id="CHEBI:57692"/>
    </ligand>
</feature>
<evidence type="ECO:0000256" key="1">
    <source>
        <dbReference type="ARBA" id="ARBA00001932"/>
    </source>
</evidence>
<evidence type="ECO:0000256" key="8">
    <source>
        <dbReference type="RuleBase" id="RU004182"/>
    </source>
</evidence>